<accession>A0A4Q7KW94</accession>
<dbReference type="InterPro" id="IPR038332">
    <property type="entry name" value="PPE_sf"/>
</dbReference>
<dbReference type="SUPFAM" id="SSF140459">
    <property type="entry name" value="PE/PPE dimer-like"/>
    <property type="match status" value="1"/>
</dbReference>
<comment type="caution">
    <text evidence="4">The sequence shown here is derived from an EMBL/GenBank/DDBJ whole genome shotgun (WGS) entry which is preliminary data.</text>
</comment>
<feature type="region of interest" description="Disordered" evidence="2">
    <location>
        <begin position="1"/>
        <end position="30"/>
    </location>
</feature>
<dbReference type="EMBL" id="SGWQ01000003">
    <property type="protein sequence ID" value="RZS40945.1"/>
    <property type="molecule type" value="Genomic_DNA"/>
</dbReference>
<feature type="compositionally biased region" description="Gly residues" evidence="2">
    <location>
        <begin position="244"/>
        <end position="260"/>
    </location>
</feature>
<keyword evidence="5" id="KW-1185">Reference proteome</keyword>
<feature type="region of interest" description="Disordered" evidence="2">
    <location>
        <begin position="203"/>
        <end position="263"/>
    </location>
</feature>
<name>A0A4Q7KW94_9PSEU</name>
<dbReference type="Gene3D" id="1.20.1260.20">
    <property type="entry name" value="PPE superfamily"/>
    <property type="match status" value="1"/>
</dbReference>
<comment type="similarity">
    <text evidence="1">Belongs to the mycobacterial PPE family.</text>
</comment>
<feature type="domain" description="PPE" evidence="3">
    <location>
        <begin position="51"/>
        <end position="207"/>
    </location>
</feature>
<reference evidence="4 5" key="1">
    <citation type="submission" date="2019-02" db="EMBL/GenBank/DDBJ databases">
        <title>Genomic Encyclopedia of Type Strains, Phase IV (KMG-IV): sequencing the most valuable type-strain genomes for metagenomic binning, comparative biology and taxonomic classification.</title>
        <authorList>
            <person name="Goeker M."/>
        </authorList>
    </citation>
    <scope>NUCLEOTIDE SEQUENCE [LARGE SCALE GENOMIC DNA]</scope>
    <source>
        <strain evidence="4 5">DSM 101727</strain>
    </source>
</reference>
<evidence type="ECO:0000313" key="5">
    <source>
        <dbReference type="Proteomes" id="UP000294257"/>
    </source>
</evidence>
<dbReference type="AlphaFoldDB" id="A0A4Q7KW94"/>
<gene>
    <name evidence="4" type="ORF">EV193_103263</name>
</gene>
<feature type="compositionally biased region" description="Polar residues" evidence="2">
    <location>
        <begin position="216"/>
        <end position="227"/>
    </location>
</feature>
<dbReference type="OrthoDB" id="3674905at2"/>
<dbReference type="InterPro" id="IPR000030">
    <property type="entry name" value="PPE_dom"/>
</dbReference>
<dbReference type="RefSeq" id="WP_130343927.1">
    <property type="nucleotide sequence ID" value="NZ_SGWQ01000003.1"/>
</dbReference>
<dbReference type="Proteomes" id="UP000294257">
    <property type="component" value="Unassembled WGS sequence"/>
</dbReference>
<evidence type="ECO:0000256" key="1">
    <source>
        <dbReference type="ARBA" id="ARBA00010652"/>
    </source>
</evidence>
<protein>
    <submittedName>
        <fullName evidence="4">PPE family protein</fullName>
    </submittedName>
</protein>
<dbReference type="Pfam" id="PF00823">
    <property type="entry name" value="PPE"/>
    <property type="match status" value="1"/>
</dbReference>
<proteinExistence type="inferred from homology"/>
<evidence type="ECO:0000259" key="3">
    <source>
        <dbReference type="Pfam" id="PF00823"/>
    </source>
</evidence>
<evidence type="ECO:0000313" key="4">
    <source>
        <dbReference type="EMBL" id="RZS40945.1"/>
    </source>
</evidence>
<organism evidence="4 5">
    <name type="scientific">Herbihabitans rhizosphaerae</name>
    <dbReference type="NCBI Taxonomy" id="1872711"/>
    <lineage>
        <taxon>Bacteria</taxon>
        <taxon>Bacillati</taxon>
        <taxon>Actinomycetota</taxon>
        <taxon>Actinomycetes</taxon>
        <taxon>Pseudonocardiales</taxon>
        <taxon>Pseudonocardiaceae</taxon>
        <taxon>Herbihabitans</taxon>
    </lineage>
</organism>
<evidence type="ECO:0000256" key="2">
    <source>
        <dbReference type="SAM" id="MobiDB-lite"/>
    </source>
</evidence>
<sequence>MSRGYHSDSHKPTREQERRRDKVLDQRRHNREVDLGKVNWEAYEHRQMWDMVMSAKPELMAEKVDGWHELSKGIKQTTRDVHKALGELLGTWRGSAAVKAAQSNTKLTTWGGDATTTAARIGNGLGRYTDAVCEARKQMPTPVHPQAESWFRAGHDVTTLNGPNGAYMLEQLLDDQMPTQEQKVQRKAEAVAVMEAYESDSRNVRHELPRFEAAPRTTQQVSGSSRPSWPAQPDDDGDGPVDEGAGGVGVGTGPAVGVGSGDEHYGGTSAAGYVSTSGGGPGGSPSGSGYGGLGGVGGVPGGGDAARGGAAFGVAARGAAAAQAAETAAAQAAARAAGMGGMGMYPPMGHGANGEDEKEHRNRFDEGIDLFDDLPPAFPPVFGA</sequence>